<dbReference type="Pfam" id="PF10458">
    <property type="entry name" value="Val_tRNA-synt_C"/>
    <property type="match status" value="1"/>
</dbReference>
<dbReference type="Proteomes" id="UP000202440">
    <property type="component" value="Chromosome"/>
</dbReference>
<reference evidence="5 6" key="1">
    <citation type="submission" date="2017-07" db="EMBL/GenBank/DDBJ databases">
        <title>Annotated genome sequence of Bacterioplanes sanyensis isolated from Red Sea.</title>
        <authorList>
            <person name="Rehman Z.U."/>
        </authorList>
    </citation>
    <scope>NUCLEOTIDE SEQUENCE [LARGE SCALE GENOMIC DNA]</scope>
    <source>
        <strain evidence="5 6">NV9</strain>
    </source>
</reference>
<feature type="coiled-coil region" evidence="3">
    <location>
        <begin position="8"/>
        <end position="70"/>
    </location>
</feature>
<dbReference type="GO" id="GO:0004832">
    <property type="term" value="F:valine-tRNA ligase activity"/>
    <property type="evidence" value="ECO:0007669"/>
    <property type="project" value="InterPro"/>
</dbReference>
<dbReference type="GO" id="GO:0005524">
    <property type="term" value="F:ATP binding"/>
    <property type="evidence" value="ECO:0007669"/>
    <property type="project" value="UniProtKB-KW"/>
</dbReference>
<dbReference type="AlphaFoldDB" id="A0A222FPG5"/>
<dbReference type="GO" id="GO:0006438">
    <property type="term" value="P:valyl-tRNA aminoacylation"/>
    <property type="evidence" value="ECO:0007669"/>
    <property type="project" value="InterPro"/>
</dbReference>
<keyword evidence="3" id="KW-0175">Coiled coil</keyword>
<evidence type="ECO:0000256" key="3">
    <source>
        <dbReference type="SAM" id="Coils"/>
    </source>
</evidence>
<organism evidence="5 6">
    <name type="scientific">Bacterioplanes sanyensis</name>
    <dbReference type="NCBI Taxonomy" id="1249553"/>
    <lineage>
        <taxon>Bacteria</taxon>
        <taxon>Pseudomonadati</taxon>
        <taxon>Pseudomonadota</taxon>
        <taxon>Gammaproteobacteria</taxon>
        <taxon>Oceanospirillales</taxon>
        <taxon>Oceanospirillaceae</taxon>
        <taxon>Bacterioplanes</taxon>
    </lineage>
</organism>
<evidence type="ECO:0000259" key="4">
    <source>
        <dbReference type="Pfam" id="PF10458"/>
    </source>
</evidence>
<feature type="domain" description="Valyl-tRNA synthetase tRNA-binding arm" evidence="4">
    <location>
        <begin position="13"/>
        <end position="71"/>
    </location>
</feature>
<dbReference type="GO" id="GO:0005737">
    <property type="term" value="C:cytoplasm"/>
    <property type="evidence" value="ECO:0007669"/>
    <property type="project" value="InterPro"/>
</dbReference>
<evidence type="ECO:0000256" key="1">
    <source>
        <dbReference type="ARBA" id="ARBA00022741"/>
    </source>
</evidence>
<protein>
    <recommendedName>
        <fullName evidence="4">Valyl-tRNA synthetase tRNA-binding arm domain-containing protein</fullName>
    </recommendedName>
</protein>
<dbReference type="OrthoDB" id="6121567at2"/>
<dbReference type="InterPro" id="IPR010978">
    <property type="entry name" value="tRNA-bd_arm"/>
</dbReference>
<dbReference type="KEGG" id="bsan:CHH28_16215"/>
<dbReference type="InterPro" id="IPR019499">
    <property type="entry name" value="Val-tRNA_synth_tRNA-bd"/>
</dbReference>
<sequence>MADSAASQLNQEDDIERLQDQVNLLEQEAQKISNKLSNDGFVSRAPAAKIEAEKQRLEKCQNLAQHYRERILSIVRG</sequence>
<proteinExistence type="predicted"/>
<dbReference type="SUPFAM" id="SSF46589">
    <property type="entry name" value="tRNA-binding arm"/>
    <property type="match status" value="1"/>
</dbReference>
<evidence type="ECO:0000313" key="6">
    <source>
        <dbReference type="Proteomes" id="UP000202440"/>
    </source>
</evidence>
<keyword evidence="2" id="KW-0067">ATP-binding</keyword>
<dbReference type="InterPro" id="IPR037118">
    <property type="entry name" value="Val-tRNA_synth_C_sf"/>
</dbReference>
<keyword evidence="6" id="KW-1185">Reference proteome</keyword>
<gene>
    <name evidence="5" type="ORF">CHH28_16215</name>
</gene>
<accession>A0A222FPG5</accession>
<evidence type="ECO:0000313" key="5">
    <source>
        <dbReference type="EMBL" id="ASP40123.1"/>
    </source>
</evidence>
<keyword evidence="1" id="KW-0547">Nucleotide-binding</keyword>
<name>A0A222FPG5_9GAMM</name>
<dbReference type="Gene3D" id="1.10.287.380">
    <property type="entry name" value="Valyl-tRNA synthetase, C-terminal domain"/>
    <property type="match status" value="1"/>
</dbReference>
<dbReference type="RefSeq" id="WP_094061296.1">
    <property type="nucleotide sequence ID" value="NZ_CP022530.1"/>
</dbReference>
<evidence type="ECO:0000256" key="2">
    <source>
        <dbReference type="ARBA" id="ARBA00022840"/>
    </source>
</evidence>
<dbReference type="EMBL" id="CP022530">
    <property type="protein sequence ID" value="ASP40123.1"/>
    <property type="molecule type" value="Genomic_DNA"/>
</dbReference>